<protein>
    <submittedName>
        <fullName evidence="4">GNAT family N-acetyltransferase</fullName>
        <ecNumber evidence="4">2.3.1.-</ecNumber>
    </submittedName>
</protein>
<comment type="caution">
    <text evidence="4">The sequence shown here is derived from an EMBL/GenBank/DDBJ whole genome shotgun (WGS) entry which is preliminary data.</text>
</comment>
<evidence type="ECO:0000256" key="1">
    <source>
        <dbReference type="ARBA" id="ARBA00022679"/>
    </source>
</evidence>
<dbReference type="Proteomes" id="UP000686327">
    <property type="component" value="Unassembled WGS sequence"/>
</dbReference>
<proteinExistence type="predicted"/>
<dbReference type="InterPro" id="IPR050832">
    <property type="entry name" value="Bact_Acetyltransf"/>
</dbReference>
<dbReference type="RefSeq" id="WP_216374598.1">
    <property type="nucleotide sequence ID" value="NZ_JAGRYT010000007.1"/>
</dbReference>
<evidence type="ECO:0000313" key="4">
    <source>
        <dbReference type="EMBL" id="MBU4681018.1"/>
    </source>
</evidence>
<dbReference type="PROSITE" id="PS51186">
    <property type="entry name" value="GNAT"/>
    <property type="match status" value="1"/>
</dbReference>
<dbReference type="EMBL" id="JAGRYU010000005">
    <property type="protein sequence ID" value="MBU4681018.1"/>
    <property type="molecule type" value="Genomic_DNA"/>
</dbReference>
<gene>
    <name evidence="4" type="ORF">KC222_03205</name>
</gene>
<dbReference type="InterPro" id="IPR000182">
    <property type="entry name" value="GNAT_dom"/>
</dbReference>
<keyword evidence="1 4" id="KW-0808">Transferase</keyword>
<dbReference type="Pfam" id="PF13673">
    <property type="entry name" value="Acetyltransf_10"/>
    <property type="match status" value="1"/>
</dbReference>
<keyword evidence="2 4" id="KW-0012">Acyltransferase</keyword>
<dbReference type="PANTHER" id="PTHR43877:SF2">
    <property type="entry name" value="AMINOALKYLPHOSPHONATE N-ACETYLTRANSFERASE-RELATED"/>
    <property type="match status" value="1"/>
</dbReference>
<reference evidence="5" key="1">
    <citation type="submission" date="2023-07" db="EMBL/GenBank/DDBJ databases">
        <title>Cedecea davisae an AmpC producer and its therapeutic implications.</title>
        <authorList>
            <person name="Notter J."/>
        </authorList>
    </citation>
    <scope>NUCLEOTIDE SEQUENCE [LARGE SCALE GENOMIC DNA]</scope>
    <source>
        <strain evidence="5">1</strain>
    </source>
</reference>
<feature type="domain" description="N-acetyltransferase" evidence="3">
    <location>
        <begin position="1"/>
        <end position="156"/>
    </location>
</feature>
<evidence type="ECO:0000259" key="3">
    <source>
        <dbReference type="PROSITE" id="PS51186"/>
    </source>
</evidence>
<evidence type="ECO:0000313" key="5">
    <source>
        <dbReference type="Proteomes" id="UP000686327"/>
    </source>
</evidence>
<evidence type="ECO:0000256" key="2">
    <source>
        <dbReference type="ARBA" id="ARBA00023315"/>
    </source>
</evidence>
<sequence>MVVRRAVPAEAEALWNIRNQAIRHGCRADYPPEVLAAWTPEQMPGGFPDAVEKNPFFVVDDEAGNPVATGFLDPGMGSVEAVFTLPAFTGKGMARQILNAIKQEARLRGMRTLMLSSTPNARDFYLKQGFSVVKEGTYPSSLAGGALRCFEMICEL</sequence>
<keyword evidence="5" id="KW-1185">Reference proteome</keyword>
<accession>A0ABS6DD10</accession>
<dbReference type="GO" id="GO:0016746">
    <property type="term" value="F:acyltransferase activity"/>
    <property type="evidence" value="ECO:0007669"/>
    <property type="project" value="UniProtKB-KW"/>
</dbReference>
<dbReference type="CDD" id="cd04301">
    <property type="entry name" value="NAT_SF"/>
    <property type="match status" value="1"/>
</dbReference>
<name>A0ABS6DD10_9ENTR</name>
<dbReference type="PANTHER" id="PTHR43877">
    <property type="entry name" value="AMINOALKYLPHOSPHONATE N-ACETYLTRANSFERASE-RELATED-RELATED"/>
    <property type="match status" value="1"/>
</dbReference>
<dbReference type="EC" id="2.3.1.-" evidence="4"/>
<organism evidence="4 5">
    <name type="scientific">Cedecea davisae</name>
    <dbReference type="NCBI Taxonomy" id="158484"/>
    <lineage>
        <taxon>Bacteria</taxon>
        <taxon>Pseudomonadati</taxon>
        <taxon>Pseudomonadota</taxon>
        <taxon>Gammaproteobacteria</taxon>
        <taxon>Enterobacterales</taxon>
        <taxon>Enterobacteriaceae</taxon>
        <taxon>Cedecea</taxon>
    </lineage>
</organism>